<name>A0A0F9AC82_9ZZZZ</name>
<sequence length="54" mass="5997">MAQIGNVATAADKEVKRDWPVVSGIEAIDKHEGRQINLVPEEESLVPEKDKELL</sequence>
<proteinExistence type="predicted"/>
<evidence type="ECO:0000313" key="1">
    <source>
        <dbReference type="EMBL" id="KKL07035.1"/>
    </source>
</evidence>
<organism evidence="1">
    <name type="scientific">marine sediment metagenome</name>
    <dbReference type="NCBI Taxonomy" id="412755"/>
    <lineage>
        <taxon>unclassified sequences</taxon>
        <taxon>metagenomes</taxon>
        <taxon>ecological metagenomes</taxon>
    </lineage>
</organism>
<reference evidence="1" key="1">
    <citation type="journal article" date="2015" name="Nature">
        <title>Complex archaea that bridge the gap between prokaryotes and eukaryotes.</title>
        <authorList>
            <person name="Spang A."/>
            <person name="Saw J.H."/>
            <person name="Jorgensen S.L."/>
            <person name="Zaremba-Niedzwiedzka K."/>
            <person name="Martijn J."/>
            <person name="Lind A.E."/>
            <person name="van Eijk R."/>
            <person name="Schleper C."/>
            <person name="Guy L."/>
            <person name="Ettema T.J."/>
        </authorList>
    </citation>
    <scope>NUCLEOTIDE SEQUENCE</scope>
</reference>
<accession>A0A0F9AC82</accession>
<dbReference type="EMBL" id="LAZR01043454">
    <property type="protein sequence ID" value="KKL07035.1"/>
    <property type="molecule type" value="Genomic_DNA"/>
</dbReference>
<dbReference type="AlphaFoldDB" id="A0A0F9AC82"/>
<gene>
    <name evidence="1" type="ORF">LCGC14_2590040</name>
</gene>
<protein>
    <submittedName>
        <fullName evidence="1">Uncharacterized protein</fullName>
    </submittedName>
</protein>
<comment type="caution">
    <text evidence="1">The sequence shown here is derived from an EMBL/GenBank/DDBJ whole genome shotgun (WGS) entry which is preliminary data.</text>
</comment>